<sequence length="44" mass="5003">MIMCLFVSGDAAMDRAKTDLMTNKFPTPKKADHLQIIKRSNIHN</sequence>
<dbReference type="AlphaFoldDB" id="A0A2P2Q9C6"/>
<dbReference type="EMBL" id="GGEC01082995">
    <property type="protein sequence ID" value="MBX63479.1"/>
    <property type="molecule type" value="Transcribed_RNA"/>
</dbReference>
<proteinExistence type="predicted"/>
<protein>
    <submittedName>
        <fullName evidence="1">Uncharacterized protein</fullName>
    </submittedName>
</protein>
<evidence type="ECO:0000313" key="1">
    <source>
        <dbReference type="EMBL" id="MBX63479.1"/>
    </source>
</evidence>
<name>A0A2P2Q9C6_RHIMU</name>
<organism evidence="1">
    <name type="scientific">Rhizophora mucronata</name>
    <name type="common">Asiatic mangrove</name>
    <dbReference type="NCBI Taxonomy" id="61149"/>
    <lineage>
        <taxon>Eukaryota</taxon>
        <taxon>Viridiplantae</taxon>
        <taxon>Streptophyta</taxon>
        <taxon>Embryophyta</taxon>
        <taxon>Tracheophyta</taxon>
        <taxon>Spermatophyta</taxon>
        <taxon>Magnoliopsida</taxon>
        <taxon>eudicotyledons</taxon>
        <taxon>Gunneridae</taxon>
        <taxon>Pentapetalae</taxon>
        <taxon>rosids</taxon>
        <taxon>fabids</taxon>
        <taxon>Malpighiales</taxon>
        <taxon>Rhizophoraceae</taxon>
        <taxon>Rhizophora</taxon>
    </lineage>
</organism>
<accession>A0A2P2Q9C6</accession>
<reference evidence="1" key="1">
    <citation type="submission" date="2018-02" db="EMBL/GenBank/DDBJ databases">
        <title>Rhizophora mucronata_Transcriptome.</title>
        <authorList>
            <person name="Meera S.P."/>
            <person name="Sreeshan A."/>
            <person name="Augustine A."/>
        </authorList>
    </citation>
    <scope>NUCLEOTIDE SEQUENCE</scope>
    <source>
        <tissue evidence="1">Leaf</tissue>
    </source>
</reference>